<dbReference type="STRING" id="28042.GU90_16570"/>
<reference evidence="2 3" key="1">
    <citation type="submission" date="2014-06" db="EMBL/GenBank/DDBJ databases">
        <title>Saccharopolyspora rectivirgula DSM-43113 Genome sequencing.</title>
        <authorList>
            <person name="Barrera C."/>
            <person name="Millon L."/>
            <person name="Rognon B."/>
            <person name="Zaugg C."/>
            <person name="Monod M."/>
        </authorList>
    </citation>
    <scope>NUCLEOTIDE SEQUENCE [LARGE SCALE GENOMIC DNA]</scope>
    <source>
        <strain evidence="2 3">DSM 43113</strain>
    </source>
</reference>
<keyword evidence="1" id="KW-1133">Transmembrane helix</keyword>
<keyword evidence="1" id="KW-0812">Transmembrane</keyword>
<keyword evidence="3" id="KW-1185">Reference proteome</keyword>
<accession>A0A073AVK0</accession>
<proteinExistence type="predicted"/>
<feature type="transmembrane region" description="Helical" evidence="1">
    <location>
        <begin position="12"/>
        <end position="36"/>
    </location>
</feature>
<comment type="caution">
    <text evidence="2">The sequence shown here is derived from an EMBL/GenBank/DDBJ whole genome shotgun (WGS) entry which is preliminary data.</text>
</comment>
<dbReference type="AlphaFoldDB" id="A0A073AVK0"/>
<evidence type="ECO:0000313" key="3">
    <source>
        <dbReference type="Proteomes" id="UP000031419"/>
    </source>
</evidence>
<feature type="transmembrane region" description="Helical" evidence="1">
    <location>
        <begin position="42"/>
        <end position="62"/>
    </location>
</feature>
<gene>
    <name evidence="2" type="ORF">GU90_16570</name>
</gene>
<evidence type="ECO:0000256" key="1">
    <source>
        <dbReference type="SAM" id="Phobius"/>
    </source>
</evidence>
<name>A0A073AVK0_9PSEU</name>
<dbReference type="Proteomes" id="UP000031419">
    <property type="component" value="Unassembled WGS sequence"/>
</dbReference>
<organism evidence="2 3">
    <name type="scientific">Saccharopolyspora rectivirgula</name>
    <dbReference type="NCBI Taxonomy" id="28042"/>
    <lineage>
        <taxon>Bacteria</taxon>
        <taxon>Bacillati</taxon>
        <taxon>Actinomycetota</taxon>
        <taxon>Actinomycetes</taxon>
        <taxon>Pseudonocardiales</taxon>
        <taxon>Pseudonocardiaceae</taxon>
        <taxon>Saccharopolyspora</taxon>
    </lineage>
</organism>
<keyword evidence="1" id="KW-0472">Membrane</keyword>
<dbReference type="EMBL" id="JNVU01000039">
    <property type="protein sequence ID" value="KEI43366.1"/>
    <property type="molecule type" value="Genomic_DNA"/>
</dbReference>
<protein>
    <submittedName>
        <fullName evidence="2">Uncharacterized protein</fullName>
    </submittedName>
</protein>
<evidence type="ECO:0000313" key="2">
    <source>
        <dbReference type="EMBL" id="KEI43366.1"/>
    </source>
</evidence>
<sequence length="143" mass="15475">MQKPLVSNLPSRAAGGVMIWTWKMLAISTVFAALITSPLAPVIWPAVLLIISVLAGVTALILQHTPLSRSLTARQPQRGRLVNAWTDKSGVIHIKTLDGKETLCGLGVAPTFARPVRTCETCIWESIRDAARQHHCGPHCTPP</sequence>